<accession>A0A7Z9C2C8</accession>
<name>A0A7Z9C2C8_9CYAN</name>
<reference evidence="1" key="1">
    <citation type="submission" date="2019-10" db="EMBL/GenBank/DDBJ databases">
        <authorList>
            <consortium name="Genoscope - CEA"/>
            <person name="William W."/>
        </authorList>
    </citation>
    <scope>NUCLEOTIDE SEQUENCE [LARGE SCALE GENOMIC DNA]</scope>
    <source>
        <strain evidence="1">BBR_PRJEB10994</strain>
    </source>
</reference>
<dbReference type="Proteomes" id="UP000182190">
    <property type="component" value="Unassembled WGS sequence"/>
</dbReference>
<evidence type="ECO:0000313" key="1">
    <source>
        <dbReference type="EMBL" id="VXD25984.1"/>
    </source>
</evidence>
<protein>
    <submittedName>
        <fullName evidence="1">Uncharacterized protein</fullName>
    </submittedName>
</protein>
<evidence type="ECO:0000313" key="2">
    <source>
        <dbReference type="Proteomes" id="UP000182190"/>
    </source>
</evidence>
<dbReference type="RefSeq" id="WP_156090640.1">
    <property type="nucleotide sequence ID" value="NZ_LR735023.1"/>
</dbReference>
<comment type="caution">
    <text evidence="1">The sequence shown here is derived from an EMBL/GenBank/DDBJ whole genome shotgun (WGS) entry which is preliminary data.</text>
</comment>
<gene>
    <name evidence="1" type="ORF">PL9631_990007</name>
</gene>
<sequence>MNKSTKELIHLIQELENHLNWMLENEQLNSQTLDQNIVDSFNNIQQMFNELTTNLN</sequence>
<dbReference type="EMBL" id="CZCS02000244">
    <property type="protein sequence ID" value="VXD25984.1"/>
    <property type="molecule type" value="Genomic_DNA"/>
</dbReference>
<organism evidence="1 2">
    <name type="scientific">Planktothrix paucivesiculata PCC 9631</name>
    <dbReference type="NCBI Taxonomy" id="671071"/>
    <lineage>
        <taxon>Bacteria</taxon>
        <taxon>Bacillati</taxon>
        <taxon>Cyanobacteriota</taxon>
        <taxon>Cyanophyceae</taxon>
        <taxon>Oscillatoriophycideae</taxon>
        <taxon>Oscillatoriales</taxon>
        <taxon>Microcoleaceae</taxon>
        <taxon>Planktothrix</taxon>
    </lineage>
</organism>
<proteinExistence type="predicted"/>
<keyword evidence="2" id="KW-1185">Reference proteome</keyword>
<dbReference type="AlphaFoldDB" id="A0A7Z9C2C8"/>